<name>Q6VPE6_PETHY</name>
<protein>
    <submittedName>
        <fullName evidence="3">Putative integrase</fullName>
    </submittedName>
</protein>
<evidence type="ECO:0000259" key="2">
    <source>
        <dbReference type="PROSITE" id="PS50994"/>
    </source>
</evidence>
<dbReference type="InterPro" id="IPR001584">
    <property type="entry name" value="Integrase_cat-core"/>
</dbReference>
<reference evidence="3" key="1">
    <citation type="journal article" date="2003" name="EMBO J.">
        <title>Induction of infectious petunia vein clearing (pararetro) virus from endogenous provirus in petunia.</title>
        <authorList>
            <person name="Richert-Poggeler K.R."/>
            <person name="Noreen F."/>
            <person name="Schwarzacher T."/>
            <person name="Harper G."/>
            <person name="Hohn T."/>
        </authorList>
    </citation>
    <scope>NUCLEOTIDE SEQUENCE</scope>
</reference>
<feature type="domain" description="Integrase catalytic" evidence="2">
    <location>
        <begin position="33"/>
        <end position="193"/>
    </location>
</feature>
<dbReference type="GO" id="GO:0015074">
    <property type="term" value="P:DNA integration"/>
    <property type="evidence" value="ECO:0007669"/>
    <property type="project" value="InterPro"/>
</dbReference>
<dbReference type="PANTHER" id="PTHR35046:SF9">
    <property type="entry name" value="RNA-DIRECTED DNA POLYMERASE"/>
    <property type="match status" value="1"/>
</dbReference>
<dbReference type="InterPro" id="IPR056924">
    <property type="entry name" value="SH3_Tf2-1"/>
</dbReference>
<sequence>MEGIACARSTLWRTHGSLWGKKDFGRSSRTILLAEDEWLDISMDFVMGLPRTRGGHDSIFVVVDRFSKMAHFIPCKKCDDARHVASLFVENVLKLHGVPQTIVSDRDTKFLSHFWRSLWGALGTKLLFSTSHHPQTDGQTEVVNRTLGALLRAMTRGKAGTWIDRLPMMEFAYNRTLHSMIGMTPFECVYGFNPLIPLDLTPLPREMVVNFEGKARAKALVELHAKAKKNLEESYAKVAAKKNKGRKKVELKKGDYVWVHFRKERFPNLRKGKLAPRGDGPFQVLSKINNNAYVVDLPSEYQVSNTFNVSDLVPLNVGNEEVVNDDEEVVNDDEAVVNDASISRTKSSQEGEDDKTQTPTRPFTRSQAKLIQDTHLPLVWKGMEEGPKSDLKTVLWCAMDGGPSSTLDEASGARLEAIQEATEPGGPPTQLGRPPSF</sequence>
<dbReference type="Pfam" id="PF00665">
    <property type="entry name" value="rve"/>
    <property type="match status" value="1"/>
</dbReference>
<proteinExistence type="predicted"/>
<reference evidence="3" key="2">
    <citation type="submission" date="2003-07" db="EMBL/GenBank/DDBJ databases">
        <authorList>
            <person name="Richert-Poeggeler K.R."/>
            <person name="Hohn T."/>
        </authorList>
    </citation>
    <scope>NUCLEOTIDE SEQUENCE</scope>
</reference>
<organism evidence="3">
    <name type="scientific">Petunia hybrida</name>
    <name type="common">Petunia</name>
    <dbReference type="NCBI Taxonomy" id="4102"/>
    <lineage>
        <taxon>Eukaryota</taxon>
        <taxon>Viridiplantae</taxon>
        <taxon>Streptophyta</taxon>
        <taxon>Embryophyta</taxon>
        <taxon>Tracheophyta</taxon>
        <taxon>Spermatophyta</taxon>
        <taxon>Magnoliopsida</taxon>
        <taxon>eudicotyledons</taxon>
        <taxon>Gunneridae</taxon>
        <taxon>Pentapetalae</taxon>
        <taxon>asterids</taxon>
        <taxon>lamiids</taxon>
        <taxon>Solanales</taxon>
        <taxon>Solanaceae</taxon>
        <taxon>Petunioideae</taxon>
        <taxon>Petunia</taxon>
    </lineage>
</organism>
<dbReference type="SUPFAM" id="SSF53098">
    <property type="entry name" value="Ribonuclease H-like"/>
    <property type="match status" value="1"/>
</dbReference>
<dbReference type="Pfam" id="PF24626">
    <property type="entry name" value="SH3_Tf2-1"/>
    <property type="match status" value="1"/>
</dbReference>
<dbReference type="InterPro" id="IPR036397">
    <property type="entry name" value="RNaseH_sf"/>
</dbReference>
<dbReference type="AlphaFoldDB" id="Q6VPE6"/>
<dbReference type="InterPro" id="IPR012337">
    <property type="entry name" value="RNaseH-like_sf"/>
</dbReference>
<feature type="region of interest" description="Disordered" evidence="1">
    <location>
        <begin position="334"/>
        <end position="365"/>
    </location>
</feature>
<accession>Q6VPE6</accession>
<dbReference type="PROSITE" id="PS50994">
    <property type="entry name" value="INTEGRASE"/>
    <property type="match status" value="1"/>
</dbReference>
<dbReference type="PANTHER" id="PTHR35046">
    <property type="entry name" value="ZINC KNUCKLE (CCHC-TYPE) FAMILY PROTEIN"/>
    <property type="match status" value="1"/>
</dbReference>
<dbReference type="Gene3D" id="3.30.420.10">
    <property type="entry name" value="Ribonuclease H-like superfamily/Ribonuclease H"/>
    <property type="match status" value="1"/>
</dbReference>
<evidence type="ECO:0000313" key="3">
    <source>
        <dbReference type="EMBL" id="AAQ72730.1"/>
    </source>
</evidence>
<evidence type="ECO:0000256" key="1">
    <source>
        <dbReference type="SAM" id="MobiDB-lite"/>
    </source>
</evidence>
<dbReference type="GO" id="GO:0003676">
    <property type="term" value="F:nucleic acid binding"/>
    <property type="evidence" value="ECO:0007669"/>
    <property type="project" value="InterPro"/>
</dbReference>
<dbReference type="EMBL" id="AY334361">
    <property type="protein sequence ID" value="AAQ72730.1"/>
    <property type="molecule type" value="Genomic_DNA"/>
</dbReference>